<evidence type="ECO:0000313" key="2">
    <source>
        <dbReference type="EMBL" id="RDS80258.1"/>
    </source>
</evidence>
<dbReference type="RefSeq" id="WP_147293336.1">
    <property type="nucleotide sequence ID" value="NZ_QRBE01000009.1"/>
</dbReference>
<dbReference type="Proteomes" id="UP000254258">
    <property type="component" value="Unassembled WGS sequence"/>
</dbReference>
<feature type="signal peptide" evidence="1">
    <location>
        <begin position="1"/>
        <end position="24"/>
    </location>
</feature>
<evidence type="ECO:0000256" key="1">
    <source>
        <dbReference type="SAM" id="SignalP"/>
    </source>
</evidence>
<keyword evidence="3" id="KW-1185">Reference proteome</keyword>
<comment type="caution">
    <text evidence="2">The sequence shown here is derived from an EMBL/GenBank/DDBJ whole genome shotgun (WGS) entry which is preliminary data.</text>
</comment>
<accession>A0A370WVS2</accession>
<dbReference type="PROSITE" id="PS51257">
    <property type="entry name" value="PROKAR_LIPOPROTEIN"/>
    <property type="match status" value="1"/>
</dbReference>
<dbReference type="AlphaFoldDB" id="A0A370WVS2"/>
<sequence length="190" mass="21427">MKTSFLKHWCMAMIVATSCSYFLAGFCQDSEQIKWPVIPRQTQINDVWSKFVVLISRKGGYVTQGDFENAFHMKFKGGNPTRNNGMSYRTHQGKDWLLTADLTSETDGNESSSSLGIDFKGMGGDQSGKNPCLATKKVFDDLRKKGWSGGYDENMTMVKMASPNGSYQAIVHYSRDCIYSVLVGKQHFWR</sequence>
<reference evidence="2 3" key="1">
    <citation type="submission" date="2018-07" db="EMBL/GenBank/DDBJ databases">
        <title>Dyella monticola sp. nov. and Dyella psychrodurans sp. nov. isolated from monsoon evergreen broad-leaved forest soil of Dinghu Mountain, China.</title>
        <authorList>
            <person name="Gao Z."/>
            <person name="Qiu L."/>
        </authorList>
    </citation>
    <scope>NUCLEOTIDE SEQUENCE [LARGE SCALE GENOMIC DNA]</scope>
    <source>
        <strain evidence="2 3">4G-K06</strain>
    </source>
</reference>
<protein>
    <submittedName>
        <fullName evidence="2">Uncharacterized protein</fullName>
    </submittedName>
</protein>
<feature type="chain" id="PRO_5016827201" evidence="1">
    <location>
        <begin position="25"/>
        <end position="190"/>
    </location>
</feature>
<name>A0A370WVS2_9GAMM</name>
<proteinExistence type="predicted"/>
<dbReference type="EMBL" id="QRBE01000009">
    <property type="protein sequence ID" value="RDS80258.1"/>
    <property type="molecule type" value="Genomic_DNA"/>
</dbReference>
<evidence type="ECO:0000313" key="3">
    <source>
        <dbReference type="Proteomes" id="UP000254258"/>
    </source>
</evidence>
<organism evidence="2 3">
    <name type="scientific">Dyella monticola</name>
    <dbReference type="NCBI Taxonomy" id="1927958"/>
    <lineage>
        <taxon>Bacteria</taxon>
        <taxon>Pseudomonadati</taxon>
        <taxon>Pseudomonadota</taxon>
        <taxon>Gammaproteobacteria</taxon>
        <taxon>Lysobacterales</taxon>
        <taxon>Rhodanobacteraceae</taxon>
        <taxon>Dyella</taxon>
    </lineage>
</organism>
<gene>
    <name evidence="2" type="ORF">DWU98_15245</name>
</gene>
<keyword evidence="1" id="KW-0732">Signal</keyword>